<feature type="transmembrane region" description="Helical" evidence="7">
    <location>
        <begin position="144"/>
        <end position="166"/>
    </location>
</feature>
<evidence type="ECO:0000256" key="1">
    <source>
        <dbReference type="ARBA" id="ARBA00004127"/>
    </source>
</evidence>
<evidence type="ECO:0000256" key="6">
    <source>
        <dbReference type="ARBA" id="ARBA00023136"/>
    </source>
</evidence>
<feature type="transmembrane region" description="Helical" evidence="7">
    <location>
        <begin position="178"/>
        <end position="199"/>
    </location>
</feature>
<keyword evidence="9" id="KW-1185">Reference proteome</keyword>
<evidence type="ECO:0000313" key="9">
    <source>
        <dbReference type="Proteomes" id="UP000094378"/>
    </source>
</evidence>
<evidence type="ECO:0000256" key="2">
    <source>
        <dbReference type="ARBA" id="ARBA00005697"/>
    </source>
</evidence>
<accession>A0A1B3SL38</accession>
<keyword evidence="4 7" id="KW-0812">Transmembrane</keyword>
<gene>
    <name evidence="8" type="primary">pbuG</name>
    <name evidence="8" type="ORF">SHELI_v1c07020</name>
</gene>
<evidence type="ECO:0000313" key="8">
    <source>
        <dbReference type="EMBL" id="AOG60651.1"/>
    </source>
</evidence>
<keyword evidence="6 7" id="KW-0472">Membrane</keyword>
<dbReference type="KEGG" id="shj:SHELI_v1c07020"/>
<feature type="transmembrane region" description="Helical" evidence="7">
    <location>
        <begin position="245"/>
        <end position="263"/>
    </location>
</feature>
<dbReference type="PANTHER" id="PTHR43337">
    <property type="entry name" value="XANTHINE/URACIL PERMEASE C887.17-RELATED"/>
    <property type="match status" value="1"/>
</dbReference>
<name>A0A1B3SL38_9MOLU</name>
<protein>
    <submittedName>
        <fullName evidence="8">Xanthine/uracil permease</fullName>
    </submittedName>
</protein>
<dbReference type="GO" id="GO:0005345">
    <property type="term" value="F:purine nucleobase transmembrane transporter activity"/>
    <property type="evidence" value="ECO:0007669"/>
    <property type="project" value="TreeGrafter"/>
</dbReference>
<feature type="transmembrane region" description="Helical" evidence="7">
    <location>
        <begin position="450"/>
        <end position="476"/>
    </location>
</feature>
<dbReference type="PANTHER" id="PTHR43337:SF1">
    <property type="entry name" value="XANTHINE_URACIL PERMEASE C887.17-RELATED"/>
    <property type="match status" value="1"/>
</dbReference>
<feature type="transmembrane region" description="Helical" evidence="7">
    <location>
        <begin position="419"/>
        <end position="438"/>
    </location>
</feature>
<reference evidence="8 9" key="1">
    <citation type="submission" date="2016-08" db="EMBL/GenBank/DDBJ databases">
        <title>Complete genome sequence of Spiroplasma helicoides TABS-2 (DSM 22551).</title>
        <authorList>
            <person name="Shen W.-Y."/>
            <person name="Lo W.-S."/>
            <person name="Lai Y.-C."/>
            <person name="Kuo C.-H."/>
        </authorList>
    </citation>
    <scope>NUCLEOTIDE SEQUENCE [LARGE SCALE GENOMIC DNA]</scope>
    <source>
        <strain evidence="8 9">TABS-2</strain>
    </source>
</reference>
<evidence type="ECO:0000256" key="3">
    <source>
        <dbReference type="ARBA" id="ARBA00022448"/>
    </source>
</evidence>
<keyword evidence="5 7" id="KW-1133">Transmembrane helix</keyword>
<dbReference type="Pfam" id="PF00860">
    <property type="entry name" value="Xan_ur_permease"/>
    <property type="match status" value="1"/>
</dbReference>
<feature type="transmembrane region" description="Helical" evidence="7">
    <location>
        <begin position="59"/>
        <end position="75"/>
    </location>
</feature>
<feature type="transmembrane region" description="Helical" evidence="7">
    <location>
        <begin position="316"/>
        <end position="342"/>
    </location>
</feature>
<feature type="transmembrane region" description="Helical" evidence="7">
    <location>
        <begin position="393"/>
        <end position="413"/>
    </location>
</feature>
<dbReference type="RefSeq" id="WP_084449251.1">
    <property type="nucleotide sequence ID" value="NZ_CP017015.1"/>
</dbReference>
<dbReference type="STRING" id="216938.SHELI_v1c07020"/>
<dbReference type="Proteomes" id="UP000094378">
    <property type="component" value="Chromosome"/>
</dbReference>
<sequence>MLNNNDDVKSNKKNKSEFVEQNIIINSAEKSKKKYDEDNSSLAKFFKFAKFNTTLKKEIIGGISTLLAMIYILSVEPSILSGASSVADQSVKMNAQGVFLSTAIVSFIATLLMGLSSNVPVALAPSMGINAMFTYSVASKGIGFEGALMATTISSILFCIISITNVRKILIKALPKSLHIAIGLGIGFFIAYVGIKNIGWVAESRDGLPKAALSDFKQTYIGIILGTVVVFAAIVLHYKKFIAPVAIMMLAGFIIAVIIANVVPKGSNSAVDQAFSTARWKSDGWDYNLLWNGFVHNLKETYTNAGNKAIWTSPTMYVSIFVFTILTFFDATGTLTSVNVIINKNREKPTEIPKAAMIIDGGTSIAGSLVGISHMAVYAESCVGISQGARTGFASVITSLGLLLSIALFPIFGMIPDCITGAATLFIGIIMIGNITEIEWKKPEIALSSFFIILFMIITYNIAIGICLGLFAYTIGCLANKKSKEISPVIWIFDVIFLVCFVAMAFVQ</sequence>
<evidence type="ECO:0000256" key="4">
    <source>
        <dbReference type="ARBA" id="ARBA00022692"/>
    </source>
</evidence>
<dbReference type="EMBL" id="CP017015">
    <property type="protein sequence ID" value="AOG60651.1"/>
    <property type="molecule type" value="Genomic_DNA"/>
</dbReference>
<feature type="transmembrane region" description="Helical" evidence="7">
    <location>
        <begin position="219"/>
        <end position="238"/>
    </location>
</feature>
<evidence type="ECO:0000256" key="7">
    <source>
        <dbReference type="SAM" id="Phobius"/>
    </source>
</evidence>
<dbReference type="InterPro" id="IPR045018">
    <property type="entry name" value="Azg-like"/>
</dbReference>
<feature type="transmembrane region" description="Helical" evidence="7">
    <location>
        <begin position="95"/>
        <end position="114"/>
    </location>
</feature>
<comment type="subcellular location">
    <subcellularLocation>
        <location evidence="1">Endomembrane system</location>
        <topology evidence="1">Multi-pass membrane protein</topology>
    </subcellularLocation>
</comment>
<feature type="transmembrane region" description="Helical" evidence="7">
    <location>
        <begin position="488"/>
        <end position="507"/>
    </location>
</feature>
<dbReference type="GO" id="GO:0005886">
    <property type="term" value="C:plasma membrane"/>
    <property type="evidence" value="ECO:0007669"/>
    <property type="project" value="TreeGrafter"/>
</dbReference>
<dbReference type="GO" id="GO:0012505">
    <property type="term" value="C:endomembrane system"/>
    <property type="evidence" value="ECO:0007669"/>
    <property type="project" value="UniProtKB-SubCell"/>
</dbReference>
<dbReference type="AlphaFoldDB" id="A0A1B3SL38"/>
<keyword evidence="3" id="KW-0813">Transport</keyword>
<dbReference type="InterPro" id="IPR006043">
    <property type="entry name" value="NCS2"/>
</dbReference>
<organism evidence="8 9">
    <name type="scientific">Spiroplasma helicoides</name>
    <dbReference type="NCBI Taxonomy" id="216938"/>
    <lineage>
        <taxon>Bacteria</taxon>
        <taxon>Bacillati</taxon>
        <taxon>Mycoplasmatota</taxon>
        <taxon>Mollicutes</taxon>
        <taxon>Entomoplasmatales</taxon>
        <taxon>Spiroplasmataceae</taxon>
        <taxon>Spiroplasma</taxon>
    </lineage>
</organism>
<dbReference type="OrthoDB" id="9808458at2"/>
<proteinExistence type="inferred from homology"/>
<evidence type="ECO:0000256" key="5">
    <source>
        <dbReference type="ARBA" id="ARBA00022989"/>
    </source>
</evidence>
<comment type="similarity">
    <text evidence="2">Belongs to the nucleobase:cation symporter-2 (NCS2) (TC 2.A.40) family. Azg-like subfamily.</text>
</comment>